<feature type="compositionally biased region" description="Low complexity" evidence="1">
    <location>
        <begin position="38"/>
        <end position="63"/>
    </location>
</feature>
<feature type="compositionally biased region" description="Gly residues" evidence="1">
    <location>
        <begin position="90"/>
        <end position="104"/>
    </location>
</feature>
<protein>
    <submittedName>
        <fullName evidence="2">Uncharacterized protein</fullName>
    </submittedName>
</protein>
<accession>A0A7W7RC39</accession>
<evidence type="ECO:0000313" key="2">
    <source>
        <dbReference type="EMBL" id="MBB4929275.1"/>
    </source>
</evidence>
<name>A0A7W7RC39_9ACTN</name>
<evidence type="ECO:0000313" key="3">
    <source>
        <dbReference type="Proteomes" id="UP000523007"/>
    </source>
</evidence>
<feature type="region of interest" description="Disordered" evidence="1">
    <location>
        <begin position="33"/>
        <end position="119"/>
    </location>
</feature>
<dbReference type="RefSeq" id="WP_312885080.1">
    <property type="nucleotide sequence ID" value="NZ_JACHJT010000001.1"/>
</dbReference>
<dbReference type="AlphaFoldDB" id="A0A7W7RC39"/>
<dbReference type="Proteomes" id="UP000523007">
    <property type="component" value="Unassembled WGS sequence"/>
</dbReference>
<gene>
    <name evidence="2" type="ORF">F4561_000095</name>
</gene>
<proteinExistence type="predicted"/>
<keyword evidence="3" id="KW-1185">Reference proteome</keyword>
<dbReference type="EMBL" id="JACHJT010000001">
    <property type="protein sequence ID" value="MBB4929275.1"/>
    <property type="molecule type" value="Genomic_DNA"/>
</dbReference>
<sequence>MSPETYWKRRVFVLAGLLLVVALIAYGCNQFTGDEEQSASGDPDSAQDSSPSASVPPSSTPTDDPSPDDGDTDGGDGEESGSDNEDSGDGGEGGGAGSSDGGGDAVPAPEKPGDRCRPQDVVVTAKTDKEDYAWDEKPEITITVVNTADQTCTVDLGTKSMEVRVTSGDDRVFSSADCAKKGERSDKRELSRGIPETTTVTWDRKRSWKDCRDRDVNASSGTYVASLHGDYTGGAEEQVFRLN</sequence>
<comment type="caution">
    <text evidence="2">The sequence shown here is derived from an EMBL/GenBank/DDBJ whole genome shotgun (WGS) entry which is preliminary data.</text>
</comment>
<organism evidence="2 3">
    <name type="scientific">Lipingzhangella halophila</name>
    <dbReference type="NCBI Taxonomy" id="1783352"/>
    <lineage>
        <taxon>Bacteria</taxon>
        <taxon>Bacillati</taxon>
        <taxon>Actinomycetota</taxon>
        <taxon>Actinomycetes</taxon>
        <taxon>Streptosporangiales</taxon>
        <taxon>Nocardiopsidaceae</taxon>
        <taxon>Lipingzhangella</taxon>
    </lineage>
</organism>
<reference evidence="2 3" key="1">
    <citation type="submission" date="2020-08" db="EMBL/GenBank/DDBJ databases">
        <title>Sequencing the genomes of 1000 actinobacteria strains.</title>
        <authorList>
            <person name="Klenk H.-P."/>
        </authorList>
    </citation>
    <scope>NUCLEOTIDE SEQUENCE [LARGE SCALE GENOMIC DNA]</scope>
    <source>
        <strain evidence="2 3">DSM 102030</strain>
    </source>
</reference>
<evidence type="ECO:0000256" key="1">
    <source>
        <dbReference type="SAM" id="MobiDB-lite"/>
    </source>
</evidence>
<feature type="compositionally biased region" description="Acidic residues" evidence="1">
    <location>
        <begin position="65"/>
        <end position="89"/>
    </location>
</feature>